<organism evidence="1 2">
    <name type="scientific">Quercus suber</name>
    <name type="common">Cork oak</name>
    <dbReference type="NCBI Taxonomy" id="58331"/>
    <lineage>
        <taxon>Eukaryota</taxon>
        <taxon>Viridiplantae</taxon>
        <taxon>Streptophyta</taxon>
        <taxon>Embryophyta</taxon>
        <taxon>Tracheophyta</taxon>
        <taxon>Spermatophyta</taxon>
        <taxon>Magnoliopsida</taxon>
        <taxon>eudicotyledons</taxon>
        <taxon>Gunneridae</taxon>
        <taxon>Pentapetalae</taxon>
        <taxon>rosids</taxon>
        <taxon>fabids</taxon>
        <taxon>Fagales</taxon>
        <taxon>Fagaceae</taxon>
        <taxon>Quercus</taxon>
    </lineage>
</organism>
<evidence type="ECO:0000313" key="2">
    <source>
        <dbReference type="Proteomes" id="UP000237347"/>
    </source>
</evidence>
<dbReference type="EMBL" id="PKMF04000134">
    <property type="protein sequence ID" value="KAK7847922.1"/>
    <property type="molecule type" value="Genomic_DNA"/>
</dbReference>
<evidence type="ECO:0000313" key="1">
    <source>
        <dbReference type="EMBL" id="KAK7847922.1"/>
    </source>
</evidence>
<gene>
    <name evidence="1" type="ORF">CFP56_006068</name>
</gene>
<sequence length="81" mass="9440">MVGMRKRKKKCIAFGSIYPSMFQNLVRLNFKVTPSNWHVLLALLLVAPNLEVLVVNKGLRYPMHPKGVIHRFRRIAGDYKY</sequence>
<reference evidence="1 2" key="1">
    <citation type="journal article" date="2018" name="Sci. Data">
        <title>The draft genome sequence of cork oak.</title>
        <authorList>
            <person name="Ramos A.M."/>
            <person name="Usie A."/>
            <person name="Barbosa P."/>
            <person name="Barros P.M."/>
            <person name="Capote T."/>
            <person name="Chaves I."/>
            <person name="Simoes F."/>
            <person name="Abreu I."/>
            <person name="Carrasquinho I."/>
            <person name="Faro C."/>
            <person name="Guimaraes J.B."/>
            <person name="Mendonca D."/>
            <person name="Nobrega F."/>
            <person name="Rodrigues L."/>
            <person name="Saibo N.J.M."/>
            <person name="Varela M.C."/>
            <person name="Egas C."/>
            <person name="Matos J."/>
            <person name="Miguel C.M."/>
            <person name="Oliveira M.M."/>
            <person name="Ricardo C.P."/>
            <person name="Goncalves S."/>
        </authorList>
    </citation>
    <scope>NUCLEOTIDE SEQUENCE [LARGE SCALE GENOMIC DNA]</scope>
    <source>
        <strain evidence="2">cv. HL8</strain>
    </source>
</reference>
<comment type="caution">
    <text evidence="1">The sequence shown here is derived from an EMBL/GenBank/DDBJ whole genome shotgun (WGS) entry which is preliminary data.</text>
</comment>
<accession>A0AAW0L8G0</accession>
<protein>
    <submittedName>
        <fullName evidence="1">Uncharacterized protein</fullName>
    </submittedName>
</protein>
<dbReference type="Proteomes" id="UP000237347">
    <property type="component" value="Unassembled WGS sequence"/>
</dbReference>
<name>A0AAW0L8G0_QUESU</name>
<dbReference type="AlphaFoldDB" id="A0AAW0L8G0"/>
<keyword evidence="2" id="KW-1185">Reference proteome</keyword>
<proteinExistence type="predicted"/>